<keyword evidence="3 12" id="KW-0963">Cytoplasm</keyword>
<evidence type="ECO:0000313" key="18">
    <source>
        <dbReference type="Proteomes" id="UP000215224"/>
    </source>
</evidence>
<comment type="function">
    <text evidence="12">Catalyzes the addition of an amino acid to the nucleotide precursor UDP-N-acetylmuramoyl-L-alanyl-D-glutamate (UMAG) in the biosynthesis of bacterial cell-wall peptidoglycan.</text>
</comment>
<name>A0A223KY63_9BACI</name>
<keyword evidence="11 12" id="KW-0961">Cell wall biogenesis/degradation</keyword>
<evidence type="ECO:0000256" key="2">
    <source>
        <dbReference type="ARBA" id="ARBA00005898"/>
    </source>
</evidence>
<dbReference type="NCBIfam" id="NF001126">
    <property type="entry name" value="PRK00139.1-4"/>
    <property type="match status" value="1"/>
</dbReference>
<comment type="similarity">
    <text evidence="2 12">Belongs to the MurCDEF family. MurE subfamily.</text>
</comment>
<dbReference type="EMBL" id="CP018866">
    <property type="protein sequence ID" value="AST94288.1"/>
    <property type="molecule type" value="Genomic_DNA"/>
</dbReference>
<dbReference type="EC" id="6.3.2.-" evidence="12"/>
<dbReference type="InterPro" id="IPR004101">
    <property type="entry name" value="Mur_ligase_C"/>
</dbReference>
<dbReference type="UniPathway" id="UPA00219"/>
<dbReference type="SUPFAM" id="SSF63418">
    <property type="entry name" value="MurE/MurF N-terminal domain"/>
    <property type="match status" value="1"/>
</dbReference>
<feature type="binding site" evidence="12">
    <location>
        <position position="186"/>
    </location>
    <ligand>
        <name>UDP-N-acetyl-alpha-D-muramoyl-L-alanyl-D-glutamate</name>
        <dbReference type="ChEBI" id="CHEBI:83900"/>
    </ligand>
</feature>
<dbReference type="InterPro" id="IPR035911">
    <property type="entry name" value="MurE/MurF_N"/>
</dbReference>
<dbReference type="CDD" id="cd01983">
    <property type="entry name" value="SIMIBI"/>
    <property type="match status" value="1"/>
</dbReference>
<proteinExistence type="inferred from homology"/>
<dbReference type="KEGG" id="bcoh:BC6307_09205"/>
<feature type="domain" description="Mur ligase C-terminal" evidence="15">
    <location>
        <begin position="334"/>
        <end position="459"/>
    </location>
</feature>
<dbReference type="PANTHER" id="PTHR23135">
    <property type="entry name" value="MUR LIGASE FAMILY MEMBER"/>
    <property type="match status" value="1"/>
</dbReference>
<comment type="pathway">
    <text evidence="1 12 13">Cell wall biogenesis; peptidoglycan biosynthesis.</text>
</comment>
<keyword evidence="10 12" id="KW-0131">Cell cycle</keyword>
<feature type="modified residue" description="N6-carboxylysine" evidence="12">
    <location>
        <position position="220"/>
    </location>
</feature>
<accession>A0A223KY63</accession>
<dbReference type="SUPFAM" id="SSF53244">
    <property type="entry name" value="MurD-like peptide ligases, peptide-binding domain"/>
    <property type="match status" value="1"/>
</dbReference>
<feature type="binding site" evidence="12">
    <location>
        <begin position="111"/>
        <end position="117"/>
    </location>
    <ligand>
        <name>ATP</name>
        <dbReference type="ChEBI" id="CHEBI:30616"/>
    </ligand>
</feature>
<keyword evidence="18" id="KW-1185">Reference proteome</keyword>
<evidence type="ECO:0000256" key="11">
    <source>
        <dbReference type="ARBA" id="ARBA00023316"/>
    </source>
</evidence>
<dbReference type="InterPro" id="IPR018109">
    <property type="entry name" value="Folylpolyglutamate_synth_CS"/>
</dbReference>
<dbReference type="Pfam" id="PF01225">
    <property type="entry name" value="Mur_ligase"/>
    <property type="match status" value="1"/>
</dbReference>
<keyword evidence="4 12" id="KW-0436">Ligase</keyword>
<dbReference type="Gene3D" id="3.40.1190.10">
    <property type="entry name" value="Mur-like, catalytic domain"/>
    <property type="match status" value="1"/>
</dbReference>
<dbReference type="Proteomes" id="UP000215224">
    <property type="component" value="Chromosome"/>
</dbReference>
<dbReference type="GO" id="GO:0071555">
    <property type="term" value="P:cell wall organization"/>
    <property type="evidence" value="ECO:0007669"/>
    <property type="project" value="UniProtKB-KW"/>
</dbReference>
<keyword evidence="7 12" id="KW-0067">ATP-binding</keyword>
<dbReference type="GO" id="GO:0051301">
    <property type="term" value="P:cell division"/>
    <property type="evidence" value="ECO:0007669"/>
    <property type="project" value="UniProtKB-KW"/>
</dbReference>
<dbReference type="SUPFAM" id="SSF53623">
    <property type="entry name" value="MurD-like peptide ligases, catalytic domain"/>
    <property type="match status" value="1"/>
</dbReference>
<dbReference type="InterPro" id="IPR036615">
    <property type="entry name" value="Mur_ligase_C_dom_sf"/>
</dbReference>
<dbReference type="InterPro" id="IPR005761">
    <property type="entry name" value="UDP-N-AcMur-Glu-dNH2Pim_ligase"/>
</dbReference>
<dbReference type="HAMAP" id="MF_00208">
    <property type="entry name" value="MurE"/>
    <property type="match status" value="1"/>
</dbReference>
<feature type="binding site" evidence="12">
    <location>
        <position position="180"/>
    </location>
    <ligand>
        <name>UDP-N-acetyl-alpha-D-muramoyl-L-alanyl-D-glutamate</name>
        <dbReference type="ChEBI" id="CHEBI:83900"/>
    </ligand>
</feature>
<feature type="binding site" evidence="12">
    <location>
        <position position="188"/>
    </location>
    <ligand>
        <name>UDP-N-acetyl-alpha-D-muramoyl-L-alanyl-D-glutamate</name>
        <dbReference type="ChEBI" id="CHEBI:83900"/>
    </ligand>
</feature>
<evidence type="ECO:0000313" key="17">
    <source>
        <dbReference type="EMBL" id="AST94288.1"/>
    </source>
</evidence>
<evidence type="ECO:0000259" key="15">
    <source>
        <dbReference type="Pfam" id="PF02875"/>
    </source>
</evidence>
<dbReference type="STRING" id="1314751.GCA_001591425_00854"/>
<dbReference type="InterPro" id="IPR000713">
    <property type="entry name" value="Mur_ligase_N"/>
</dbReference>
<evidence type="ECO:0000259" key="14">
    <source>
        <dbReference type="Pfam" id="PF01225"/>
    </source>
</evidence>
<dbReference type="GO" id="GO:0005524">
    <property type="term" value="F:ATP binding"/>
    <property type="evidence" value="ECO:0007669"/>
    <property type="project" value="UniProtKB-UniRule"/>
</dbReference>
<feature type="domain" description="Mur ligase N-terminal catalytic" evidence="14">
    <location>
        <begin position="24"/>
        <end position="97"/>
    </location>
</feature>
<organism evidence="17 18">
    <name type="scientific">Sutcliffiella cohnii</name>
    <dbReference type="NCBI Taxonomy" id="33932"/>
    <lineage>
        <taxon>Bacteria</taxon>
        <taxon>Bacillati</taxon>
        <taxon>Bacillota</taxon>
        <taxon>Bacilli</taxon>
        <taxon>Bacillales</taxon>
        <taxon>Bacillaceae</taxon>
        <taxon>Sutcliffiella</taxon>
    </lineage>
</organism>
<gene>
    <name evidence="12" type="primary">murE</name>
    <name evidence="17" type="ORF">BC6307_09205</name>
</gene>
<dbReference type="Gene3D" id="3.40.1390.10">
    <property type="entry name" value="MurE/MurF, N-terminal domain"/>
    <property type="match status" value="1"/>
</dbReference>
<evidence type="ECO:0000259" key="16">
    <source>
        <dbReference type="Pfam" id="PF08245"/>
    </source>
</evidence>
<comment type="caution">
    <text evidence="12">Lacks conserved residue(s) required for the propagation of feature annotation.</text>
</comment>
<comment type="subcellular location">
    <subcellularLocation>
        <location evidence="12 13">Cytoplasm</location>
    </subcellularLocation>
</comment>
<sequence>MRTHSLLRALSIRKIVGSVPNSVDSIHCDSREVIENSLFVCIKGYTVDGHCYIDAAIEKGATIIIVEEMPEEVEGSVCYVQVNNSVKALAHLASTFYGHPSSKLSIIGVTGTNGKTTVSTIINNILRQEGYKTGLCGTIEIDINGKKLPSKNTTNDSLTLQRVLHDMVENGVTDVVLEVSSHGLLQGRLSGVDFQTGVFTNLTRDHLDYHGTMENYKNVKGLLFSQLGQDFTKQKMAVLNADDEASTYYEQITGANVITYGIKNDADLKANNIQYKMDHTLFRLNTPNGTYDVVSPLVGEFNVYNLLAAIAALSDKLSIPTIIKSIKNIHPPIGRMQKLVDQDPCTIIVDYAHTEDAIKKVLHHLKMFYKRKIISVIGTGGNRDKGKRPRMGEVATEHSDYVIFTTNNPLDEPLDEITNGLAEGAVHDQYECIGDRRMAIYRAVQLAGEGDVVLIAGKGHDKFQIIGNNSIPFYDSEVAVSAWVQYHQLHKKSSSSIITKTR</sequence>
<evidence type="ECO:0000256" key="1">
    <source>
        <dbReference type="ARBA" id="ARBA00004752"/>
    </source>
</evidence>
<dbReference type="PROSITE" id="PS01011">
    <property type="entry name" value="FOLYLPOLYGLU_SYNT_1"/>
    <property type="match status" value="1"/>
</dbReference>
<dbReference type="PANTHER" id="PTHR23135:SF4">
    <property type="entry name" value="UDP-N-ACETYLMURAMOYL-L-ALANYL-D-GLUTAMATE--2,6-DIAMINOPIMELATE LIGASE MURE HOMOLOG, CHLOROPLASTIC"/>
    <property type="match status" value="1"/>
</dbReference>
<feature type="binding site" evidence="12">
    <location>
        <begin position="153"/>
        <end position="154"/>
    </location>
    <ligand>
        <name>UDP-N-acetyl-alpha-D-muramoyl-L-alanyl-D-glutamate</name>
        <dbReference type="ChEBI" id="CHEBI:83900"/>
    </ligand>
</feature>
<dbReference type="GO" id="GO:0009252">
    <property type="term" value="P:peptidoglycan biosynthetic process"/>
    <property type="evidence" value="ECO:0007669"/>
    <property type="project" value="UniProtKB-UniRule"/>
</dbReference>
<keyword evidence="12" id="KW-0460">Magnesium</keyword>
<feature type="domain" description="Mur ligase central" evidence="16">
    <location>
        <begin position="109"/>
        <end position="312"/>
    </location>
</feature>
<dbReference type="AlphaFoldDB" id="A0A223KY63"/>
<keyword evidence="5 12" id="KW-0132">Cell division</keyword>
<keyword evidence="8 12" id="KW-0133">Cell shape</keyword>
<evidence type="ECO:0000256" key="9">
    <source>
        <dbReference type="ARBA" id="ARBA00022984"/>
    </source>
</evidence>
<evidence type="ECO:0000256" key="8">
    <source>
        <dbReference type="ARBA" id="ARBA00022960"/>
    </source>
</evidence>
<comment type="PTM">
    <text evidence="12">Carboxylation is probably crucial for Mg(2+) binding and, consequently, for the gamma-phosphate positioning of ATP.</text>
</comment>
<dbReference type="Gene3D" id="3.90.190.20">
    <property type="entry name" value="Mur ligase, C-terminal domain"/>
    <property type="match status" value="1"/>
</dbReference>
<dbReference type="InterPro" id="IPR036565">
    <property type="entry name" value="Mur-like_cat_sf"/>
</dbReference>
<evidence type="ECO:0000256" key="3">
    <source>
        <dbReference type="ARBA" id="ARBA00022490"/>
    </source>
</evidence>
<protein>
    <recommendedName>
        <fullName evidence="12">UDP-N-acetylmuramyl-tripeptide synthetase</fullName>
        <ecNumber evidence="12">6.3.2.-</ecNumber>
    </recommendedName>
    <alternativeName>
        <fullName evidence="12">UDP-MurNAc-tripeptide synthetase</fullName>
    </alternativeName>
</protein>
<dbReference type="Pfam" id="PF08245">
    <property type="entry name" value="Mur_ligase_M"/>
    <property type="match status" value="1"/>
</dbReference>
<dbReference type="GO" id="GO:0008360">
    <property type="term" value="P:regulation of cell shape"/>
    <property type="evidence" value="ECO:0007669"/>
    <property type="project" value="UniProtKB-KW"/>
</dbReference>
<dbReference type="Pfam" id="PF02875">
    <property type="entry name" value="Mur_ligase_C"/>
    <property type="match status" value="1"/>
</dbReference>
<keyword evidence="6 12" id="KW-0547">Nucleotide-binding</keyword>
<evidence type="ECO:0000256" key="12">
    <source>
        <dbReference type="HAMAP-Rule" id="MF_00208"/>
    </source>
</evidence>
<feature type="binding site" evidence="12">
    <location>
        <position position="30"/>
    </location>
    <ligand>
        <name>UDP-N-acetyl-alpha-D-muramoyl-L-alanyl-D-glutamate</name>
        <dbReference type="ChEBI" id="CHEBI:83900"/>
    </ligand>
</feature>
<dbReference type="GO" id="GO:0004326">
    <property type="term" value="F:tetrahydrofolylpolyglutamate synthase activity"/>
    <property type="evidence" value="ECO:0007669"/>
    <property type="project" value="InterPro"/>
</dbReference>
<dbReference type="NCBIfam" id="TIGR01085">
    <property type="entry name" value="murE"/>
    <property type="match status" value="1"/>
</dbReference>
<evidence type="ECO:0000256" key="10">
    <source>
        <dbReference type="ARBA" id="ARBA00023306"/>
    </source>
</evidence>
<evidence type="ECO:0000256" key="4">
    <source>
        <dbReference type="ARBA" id="ARBA00022598"/>
    </source>
</evidence>
<evidence type="ECO:0000256" key="7">
    <source>
        <dbReference type="ARBA" id="ARBA00022840"/>
    </source>
</evidence>
<evidence type="ECO:0000256" key="5">
    <source>
        <dbReference type="ARBA" id="ARBA00022618"/>
    </source>
</evidence>
<evidence type="ECO:0000256" key="6">
    <source>
        <dbReference type="ARBA" id="ARBA00022741"/>
    </source>
</evidence>
<dbReference type="InterPro" id="IPR013221">
    <property type="entry name" value="Mur_ligase_cen"/>
</dbReference>
<dbReference type="GO" id="GO:0000287">
    <property type="term" value="F:magnesium ion binding"/>
    <property type="evidence" value="ECO:0007669"/>
    <property type="project" value="UniProtKB-UniRule"/>
</dbReference>
<evidence type="ECO:0000256" key="13">
    <source>
        <dbReference type="RuleBase" id="RU004135"/>
    </source>
</evidence>
<keyword evidence="9 12" id="KW-0573">Peptidoglycan synthesis</keyword>
<dbReference type="GO" id="GO:0005737">
    <property type="term" value="C:cytoplasm"/>
    <property type="evidence" value="ECO:0007669"/>
    <property type="project" value="UniProtKB-SubCell"/>
</dbReference>
<comment type="cofactor">
    <cofactor evidence="12">
        <name>Mg(2+)</name>
        <dbReference type="ChEBI" id="CHEBI:18420"/>
    </cofactor>
</comment>
<reference evidence="17 18" key="1">
    <citation type="submission" date="2016-12" db="EMBL/GenBank/DDBJ databases">
        <title>The whole genome sequencing and assembly of Bacillus cohnii DSM 6307T strain.</title>
        <authorList>
            <person name="Lee Y.-J."/>
            <person name="Yi H."/>
            <person name="Bahn Y.-S."/>
            <person name="Kim J.F."/>
            <person name="Lee D.-W."/>
        </authorList>
    </citation>
    <scope>NUCLEOTIDE SEQUENCE [LARGE SCALE GENOMIC DNA]</scope>
    <source>
        <strain evidence="17 18">DSM 6307</strain>
    </source>
</reference>
<feature type="binding site" evidence="12">
    <location>
        <position position="152"/>
    </location>
    <ligand>
        <name>UDP-N-acetyl-alpha-D-muramoyl-L-alanyl-D-glutamate</name>
        <dbReference type="ChEBI" id="CHEBI:83900"/>
    </ligand>
</feature>